<evidence type="ECO:0000313" key="4">
    <source>
        <dbReference type="Proteomes" id="UP000638353"/>
    </source>
</evidence>
<reference evidence="3" key="2">
    <citation type="submission" date="2020-09" db="EMBL/GenBank/DDBJ databases">
        <authorList>
            <person name="Sun Q."/>
            <person name="Ohkuma M."/>
        </authorList>
    </citation>
    <scope>NUCLEOTIDE SEQUENCE</scope>
    <source>
        <strain evidence="3">JCM 4637</strain>
    </source>
</reference>
<dbReference type="PROSITE" id="PS51257">
    <property type="entry name" value="PROKAR_LIPOPROTEIN"/>
    <property type="match status" value="1"/>
</dbReference>
<keyword evidence="2" id="KW-0732">Signal</keyword>
<evidence type="ECO:0000256" key="1">
    <source>
        <dbReference type="SAM" id="MobiDB-lite"/>
    </source>
</evidence>
<name>A0A918WST0_9ACTN</name>
<feature type="signal peptide" evidence="2">
    <location>
        <begin position="1"/>
        <end position="37"/>
    </location>
</feature>
<dbReference type="EMBL" id="BMVC01000001">
    <property type="protein sequence ID" value="GHC78790.1"/>
    <property type="molecule type" value="Genomic_DNA"/>
</dbReference>
<dbReference type="Proteomes" id="UP000638353">
    <property type="component" value="Unassembled WGS sequence"/>
</dbReference>
<feature type="region of interest" description="Disordered" evidence="1">
    <location>
        <begin position="159"/>
        <end position="186"/>
    </location>
</feature>
<sequence>MTTHRPPAPRRRARPATLGLTALACAALALSGCTATAEKDLTDSTDYDNHNPLRVVGFPSTGTLRTVQRVVWRLADGDPDGLAELAIKDDGAENESPEKTAQNWVDAFGEGARGKVTADFYGDGSYRTAVVLYFEKTKQIKQILVRVGSDDEWGVRLAEPDPAKVKENPSWVPRTPGATGSGADPQ</sequence>
<evidence type="ECO:0008006" key="5">
    <source>
        <dbReference type="Google" id="ProtNLM"/>
    </source>
</evidence>
<evidence type="ECO:0000313" key="3">
    <source>
        <dbReference type="EMBL" id="GHC78790.1"/>
    </source>
</evidence>
<dbReference type="AlphaFoldDB" id="A0A918WST0"/>
<protein>
    <recommendedName>
        <fullName evidence="5">Lipoprotein</fullName>
    </recommendedName>
</protein>
<proteinExistence type="predicted"/>
<dbReference type="RefSeq" id="WP_189820940.1">
    <property type="nucleotide sequence ID" value="NZ_BMVC01000001.1"/>
</dbReference>
<evidence type="ECO:0000256" key="2">
    <source>
        <dbReference type="SAM" id="SignalP"/>
    </source>
</evidence>
<organism evidence="3 4">
    <name type="scientific">Streptomyces finlayi</name>
    <dbReference type="NCBI Taxonomy" id="67296"/>
    <lineage>
        <taxon>Bacteria</taxon>
        <taxon>Bacillati</taxon>
        <taxon>Actinomycetota</taxon>
        <taxon>Actinomycetes</taxon>
        <taxon>Kitasatosporales</taxon>
        <taxon>Streptomycetaceae</taxon>
        <taxon>Streptomyces</taxon>
    </lineage>
</organism>
<gene>
    <name evidence="3" type="ORF">GCM10010334_04460</name>
</gene>
<feature type="chain" id="PRO_5037090695" description="Lipoprotein" evidence="2">
    <location>
        <begin position="38"/>
        <end position="186"/>
    </location>
</feature>
<comment type="caution">
    <text evidence="3">The sequence shown here is derived from an EMBL/GenBank/DDBJ whole genome shotgun (WGS) entry which is preliminary data.</text>
</comment>
<accession>A0A918WST0</accession>
<reference evidence="3" key="1">
    <citation type="journal article" date="2014" name="Int. J. Syst. Evol. Microbiol.">
        <title>Complete genome sequence of Corynebacterium casei LMG S-19264T (=DSM 44701T), isolated from a smear-ripened cheese.</title>
        <authorList>
            <consortium name="US DOE Joint Genome Institute (JGI-PGF)"/>
            <person name="Walter F."/>
            <person name="Albersmeier A."/>
            <person name="Kalinowski J."/>
            <person name="Ruckert C."/>
        </authorList>
    </citation>
    <scope>NUCLEOTIDE SEQUENCE</scope>
    <source>
        <strain evidence="3">JCM 4637</strain>
    </source>
</reference>